<dbReference type="Pfam" id="PF07690">
    <property type="entry name" value="MFS_1"/>
    <property type="match status" value="1"/>
</dbReference>
<evidence type="ECO:0000256" key="2">
    <source>
        <dbReference type="ARBA" id="ARBA00022692"/>
    </source>
</evidence>
<evidence type="ECO:0000313" key="7">
    <source>
        <dbReference type="EMBL" id="MDY0885619.1"/>
    </source>
</evidence>
<dbReference type="InterPro" id="IPR020846">
    <property type="entry name" value="MFS_dom"/>
</dbReference>
<accession>A0ABU5EHW2</accession>
<evidence type="ECO:0000256" key="1">
    <source>
        <dbReference type="ARBA" id="ARBA00004141"/>
    </source>
</evidence>
<dbReference type="InterPro" id="IPR036259">
    <property type="entry name" value="MFS_trans_sf"/>
</dbReference>
<evidence type="ECO:0000259" key="6">
    <source>
        <dbReference type="PROSITE" id="PS50850"/>
    </source>
</evidence>
<dbReference type="PRINTS" id="PR01036">
    <property type="entry name" value="TCRTETB"/>
</dbReference>
<dbReference type="PROSITE" id="PS50850">
    <property type="entry name" value="MFS"/>
    <property type="match status" value="1"/>
</dbReference>
<keyword evidence="4 5" id="KW-0472">Membrane</keyword>
<keyword evidence="3 5" id="KW-1133">Transmembrane helix</keyword>
<dbReference type="EMBL" id="JAXCLW010000011">
    <property type="protein sequence ID" value="MDY0885619.1"/>
    <property type="molecule type" value="Genomic_DNA"/>
</dbReference>
<evidence type="ECO:0000313" key="8">
    <source>
        <dbReference type="Proteomes" id="UP001279642"/>
    </source>
</evidence>
<feature type="transmembrane region" description="Helical" evidence="5">
    <location>
        <begin position="152"/>
        <end position="171"/>
    </location>
</feature>
<evidence type="ECO:0000256" key="4">
    <source>
        <dbReference type="ARBA" id="ARBA00023136"/>
    </source>
</evidence>
<feature type="transmembrane region" description="Helical" evidence="5">
    <location>
        <begin position="31"/>
        <end position="51"/>
    </location>
</feature>
<feature type="transmembrane region" description="Helical" evidence="5">
    <location>
        <begin position="442"/>
        <end position="464"/>
    </location>
</feature>
<feature type="transmembrane region" description="Helical" evidence="5">
    <location>
        <begin position="272"/>
        <end position="292"/>
    </location>
</feature>
<feature type="transmembrane region" description="Helical" evidence="5">
    <location>
        <begin position="345"/>
        <end position="362"/>
    </location>
</feature>
<dbReference type="Gene3D" id="1.20.1250.20">
    <property type="entry name" value="MFS general substrate transporter like domains"/>
    <property type="match status" value="1"/>
</dbReference>
<feature type="transmembrane region" description="Helical" evidence="5">
    <location>
        <begin position="368"/>
        <end position="388"/>
    </location>
</feature>
<feature type="transmembrane region" description="Helical" evidence="5">
    <location>
        <begin position="220"/>
        <end position="236"/>
    </location>
</feature>
<sequence length="474" mass="49667">MQSALGETLEMRDEPVTWTTLLFGPKARITWTINIGVSLQAFGWFLVSTIMPSVVLQLGKPELLSWGTTAFLALSIPGAASAGFLKGRFGTRRMLILSGLVVIAANLLGLASPNMEIFLLARALQGLGEGMVMALCYILVGEALAPKEVNPAFGILAVVWALATLIGPSLAGLLTAWISWRIAFVPMALLALTFLILVASDRAGHYAKASNRNGLPLGRLLILGIAISAVSFAGATRDVPRATTLIILTLSLIALCFYLDRRSAQRLFPRNLLSLANPSTLGVWIIGLMFGAEAGPPIYMTYFVQVGYGHSVFFSGQFAAIVALAWSASAIYVSRIGQHLGRTMLIVGPACLAIGLSVLVFWHMLPLAIGGLALAVIGCGFGLSYGFYTENIIGTAKPEERDVTSGAIPTLESICAAVGAALAGLLGNAAGFGGFGATDIPAAVPITVFGVSALVAFGIVLCALRFRRLIAASA</sequence>
<comment type="caution">
    <text evidence="7">The sequence shown here is derived from an EMBL/GenBank/DDBJ whole genome shotgun (WGS) entry which is preliminary data.</text>
</comment>
<feature type="transmembrane region" description="Helical" evidence="5">
    <location>
        <begin position="63"/>
        <end position="85"/>
    </location>
</feature>
<dbReference type="SUPFAM" id="SSF103473">
    <property type="entry name" value="MFS general substrate transporter"/>
    <property type="match status" value="1"/>
</dbReference>
<feature type="transmembrane region" description="Helical" evidence="5">
    <location>
        <begin position="117"/>
        <end position="140"/>
    </location>
</feature>
<feature type="transmembrane region" description="Helical" evidence="5">
    <location>
        <begin position="242"/>
        <end position="260"/>
    </location>
</feature>
<evidence type="ECO:0000256" key="5">
    <source>
        <dbReference type="SAM" id="Phobius"/>
    </source>
</evidence>
<evidence type="ECO:0000256" key="3">
    <source>
        <dbReference type="ARBA" id="ARBA00022989"/>
    </source>
</evidence>
<feature type="transmembrane region" description="Helical" evidence="5">
    <location>
        <begin position="94"/>
        <end position="111"/>
    </location>
</feature>
<gene>
    <name evidence="7" type="ORF">SMD27_22460</name>
</gene>
<dbReference type="Proteomes" id="UP001279642">
    <property type="component" value="Unassembled WGS sequence"/>
</dbReference>
<protein>
    <submittedName>
        <fullName evidence="7">MFS transporter</fullName>
    </submittedName>
</protein>
<dbReference type="PANTHER" id="PTHR23501:SF154">
    <property type="entry name" value="MULTIDRUG-EFFLUX TRANSPORTER RV1634-RELATED"/>
    <property type="match status" value="1"/>
</dbReference>
<dbReference type="PANTHER" id="PTHR23501">
    <property type="entry name" value="MAJOR FACILITATOR SUPERFAMILY"/>
    <property type="match status" value="1"/>
</dbReference>
<organism evidence="7 8">
    <name type="scientific">Dongia soli</name>
    <dbReference type="NCBI Taxonomy" id="600628"/>
    <lineage>
        <taxon>Bacteria</taxon>
        <taxon>Pseudomonadati</taxon>
        <taxon>Pseudomonadota</taxon>
        <taxon>Alphaproteobacteria</taxon>
        <taxon>Rhodospirillales</taxon>
        <taxon>Dongiaceae</taxon>
        <taxon>Dongia</taxon>
    </lineage>
</organism>
<comment type="subcellular location">
    <subcellularLocation>
        <location evidence="1">Membrane</location>
        <topology evidence="1">Multi-pass membrane protein</topology>
    </subcellularLocation>
</comment>
<feature type="transmembrane region" description="Helical" evidence="5">
    <location>
        <begin position="312"/>
        <end position="333"/>
    </location>
</feature>
<dbReference type="RefSeq" id="WP_320510690.1">
    <property type="nucleotide sequence ID" value="NZ_JAXCLW010000011.1"/>
</dbReference>
<keyword evidence="8" id="KW-1185">Reference proteome</keyword>
<keyword evidence="2 5" id="KW-0812">Transmembrane</keyword>
<feature type="transmembrane region" description="Helical" evidence="5">
    <location>
        <begin position="409"/>
        <end position="430"/>
    </location>
</feature>
<feature type="transmembrane region" description="Helical" evidence="5">
    <location>
        <begin position="177"/>
        <end position="199"/>
    </location>
</feature>
<reference evidence="7 8" key="1">
    <citation type="journal article" date="2016" name="Antonie Van Leeuwenhoek">
        <title>Dongia soli sp. nov., isolated from soil from Dokdo, Korea.</title>
        <authorList>
            <person name="Kim D.U."/>
            <person name="Lee H."/>
            <person name="Kim H."/>
            <person name="Kim S.G."/>
            <person name="Ka J.O."/>
        </authorList>
    </citation>
    <scope>NUCLEOTIDE SEQUENCE [LARGE SCALE GENOMIC DNA]</scope>
    <source>
        <strain evidence="7 8">D78</strain>
    </source>
</reference>
<proteinExistence type="predicted"/>
<feature type="domain" description="Major facilitator superfamily (MFS) profile" evidence="6">
    <location>
        <begin position="29"/>
        <end position="468"/>
    </location>
</feature>
<dbReference type="InterPro" id="IPR011701">
    <property type="entry name" value="MFS"/>
</dbReference>
<name>A0ABU5EHW2_9PROT</name>